<dbReference type="Proteomes" id="UP000807306">
    <property type="component" value="Unassembled WGS sequence"/>
</dbReference>
<comment type="similarity">
    <text evidence="2">Belongs to the ERG4/ERG24 family.</text>
</comment>
<dbReference type="InterPro" id="IPR001171">
    <property type="entry name" value="ERG24_DHCR-like"/>
</dbReference>
<feature type="transmembrane region" description="Helical" evidence="6">
    <location>
        <begin position="118"/>
        <end position="140"/>
    </location>
</feature>
<feature type="transmembrane region" description="Helical" evidence="6">
    <location>
        <begin position="23"/>
        <end position="50"/>
    </location>
</feature>
<evidence type="ECO:0000256" key="5">
    <source>
        <dbReference type="ARBA" id="ARBA00023136"/>
    </source>
</evidence>
<evidence type="ECO:0000313" key="8">
    <source>
        <dbReference type="Proteomes" id="UP000807306"/>
    </source>
</evidence>
<dbReference type="OrthoDB" id="10262235at2759"/>
<name>A0A9P6EJ37_9AGAR</name>
<feature type="transmembrane region" description="Helical" evidence="6">
    <location>
        <begin position="152"/>
        <end position="172"/>
    </location>
</feature>
<keyword evidence="4 6" id="KW-1133">Transmembrane helix</keyword>
<evidence type="ECO:0000313" key="7">
    <source>
        <dbReference type="EMBL" id="KAF9529599.1"/>
    </source>
</evidence>
<dbReference type="AlphaFoldDB" id="A0A9P6EJ37"/>
<evidence type="ECO:0000256" key="4">
    <source>
        <dbReference type="ARBA" id="ARBA00022989"/>
    </source>
</evidence>
<comment type="caution">
    <text evidence="7">The sequence shown here is derived from an EMBL/GenBank/DDBJ whole genome shotgun (WGS) entry which is preliminary data.</text>
</comment>
<evidence type="ECO:0000256" key="6">
    <source>
        <dbReference type="SAM" id="Phobius"/>
    </source>
</evidence>
<dbReference type="EMBL" id="MU157845">
    <property type="protein sequence ID" value="KAF9529599.1"/>
    <property type="molecule type" value="Genomic_DNA"/>
</dbReference>
<keyword evidence="8" id="KW-1185">Reference proteome</keyword>
<evidence type="ECO:0000256" key="3">
    <source>
        <dbReference type="ARBA" id="ARBA00022692"/>
    </source>
</evidence>
<dbReference type="PANTHER" id="PTHR21257:SF52">
    <property type="entry name" value="DELTA(14)-STEROL REDUCTASE TM7SF2"/>
    <property type="match status" value="1"/>
</dbReference>
<protein>
    <submittedName>
        <fullName evidence="7">Ergosterol biosynthesis ERG4/ERG24 family-domain-containing protein</fullName>
    </submittedName>
</protein>
<feature type="transmembrane region" description="Helical" evidence="6">
    <location>
        <begin position="224"/>
        <end position="246"/>
    </location>
</feature>
<feature type="transmembrane region" description="Helical" evidence="6">
    <location>
        <begin position="252"/>
        <end position="271"/>
    </location>
</feature>
<evidence type="ECO:0000256" key="1">
    <source>
        <dbReference type="ARBA" id="ARBA00004141"/>
    </source>
</evidence>
<keyword evidence="5 6" id="KW-0472">Membrane</keyword>
<feature type="transmembrane region" description="Helical" evidence="6">
    <location>
        <begin position="192"/>
        <end position="212"/>
    </location>
</feature>
<evidence type="ECO:0000256" key="2">
    <source>
        <dbReference type="ARBA" id="ARBA00005402"/>
    </source>
</evidence>
<dbReference type="GO" id="GO:0005789">
    <property type="term" value="C:endoplasmic reticulum membrane"/>
    <property type="evidence" value="ECO:0007669"/>
    <property type="project" value="TreeGrafter"/>
</dbReference>
<keyword evidence="3 6" id="KW-0812">Transmembrane</keyword>
<reference evidence="7" key="1">
    <citation type="submission" date="2020-11" db="EMBL/GenBank/DDBJ databases">
        <authorList>
            <consortium name="DOE Joint Genome Institute"/>
            <person name="Ahrendt S."/>
            <person name="Riley R."/>
            <person name="Andreopoulos W."/>
            <person name="Labutti K."/>
            <person name="Pangilinan J."/>
            <person name="Ruiz-Duenas F.J."/>
            <person name="Barrasa J.M."/>
            <person name="Sanchez-Garcia M."/>
            <person name="Camarero S."/>
            <person name="Miyauchi S."/>
            <person name="Serrano A."/>
            <person name="Linde D."/>
            <person name="Babiker R."/>
            <person name="Drula E."/>
            <person name="Ayuso-Fernandez I."/>
            <person name="Pacheco R."/>
            <person name="Padilla G."/>
            <person name="Ferreira P."/>
            <person name="Barriuso J."/>
            <person name="Kellner H."/>
            <person name="Castanera R."/>
            <person name="Alfaro M."/>
            <person name="Ramirez L."/>
            <person name="Pisabarro A.G."/>
            <person name="Kuo A."/>
            <person name="Tritt A."/>
            <person name="Lipzen A."/>
            <person name="He G."/>
            <person name="Yan M."/>
            <person name="Ng V."/>
            <person name="Cullen D."/>
            <person name="Martin F."/>
            <person name="Rosso M.-N."/>
            <person name="Henrissat B."/>
            <person name="Hibbett D."/>
            <person name="Martinez A.T."/>
            <person name="Grigoriev I.V."/>
        </authorList>
    </citation>
    <scope>NUCLEOTIDE SEQUENCE</scope>
    <source>
        <strain evidence="7">CBS 506.95</strain>
    </source>
</reference>
<proteinExistence type="inferred from homology"/>
<dbReference type="PANTHER" id="PTHR21257">
    <property type="entry name" value="DELTA(14)-STEROL REDUCTASE"/>
    <property type="match status" value="1"/>
</dbReference>
<comment type="subcellular location">
    <subcellularLocation>
        <location evidence="1">Membrane</location>
        <topology evidence="1">Multi-pass membrane protein</topology>
    </subcellularLocation>
</comment>
<dbReference type="Pfam" id="PF01222">
    <property type="entry name" value="ERG4_ERG24"/>
    <property type="match status" value="1"/>
</dbReference>
<sequence length="350" mass="39918">MKLRAAKAELNPKTLRYDFHGPIGALLTALGVPCVAFVLYFFFLGTFRWLSSCYLSRRCLPNFTKFRMVGGLWDAQCFLTFLAWYVFCLVGWLILPGQWVSGSKLRNGSHQVYKLNGFYTYLLVLSICASAVQPSGALAFTLIRLNQKWPQYITAGIALAFIESLYCYAISFERGTLLSLGGNSGNIIYDNVTNSIWLLVAFQLYYIGDALYNEVYIVHEGLGFMLAIGHFVLVPFTFSLQARYLVFQPQDLSLFWIIIVTILNFVGYHIYRISNAEKHAFRIGKIPKTKVGSRLPISGWWSWSRHSMAIYFAWCFTTGFKSPIPYFYAAFLTGLLTSRQQRDEEICTAK</sequence>
<feature type="transmembrane region" description="Helical" evidence="6">
    <location>
        <begin position="71"/>
        <end position="95"/>
    </location>
</feature>
<dbReference type="GO" id="GO:0006696">
    <property type="term" value="P:ergosterol biosynthetic process"/>
    <property type="evidence" value="ECO:0007669"/>
    <property type="project" value="TreeGrafter"/>
</dbReference>
<dbReference type="GO" id="GO:0050613">
    <property type="term" value="F:Delta14-sterol reductase activity"/>
    <property type="evidence" value="ECO:0007669"/>
    <property type="project" value="TreeGrafter"/>
</dbReference>
<organism evidence="7 8">
    <name type="scientific">Crepidotus variabilis</name>
    <dbReference type="NCBI Taxonomy" id="179855"/>
    <lineage>
        <taxon>Eukaryota</taxon>
        <taxon>Fungi</taxon>
        <taxon>Dikarya</taxon>
        <taxon>Basidiomycota</taxon>
        <taxon>Agaricomycotina</taxon>
        <taxon>Agaricomycetes</taxon>
        <taxon>Agaricomycetidae</taxon>
        <taxon>Agaricales</taxon>
        <taxon>Agaricineae</taxon>
        <taxon>Crepidotaceae</taxon>
        <taxon>Crepidotus</taxon>
    </lineage>
</organism>
<gene>
    <name evidence="7" type="ORF">CPB83DRAFT_868980</name>
</gene>
<accession>A0A9P6EJ37</accession>